<organism evidence="6 8">
    <name type="scientific">Yersinia intermedia</name>
    <dbReference type="NCBI Taxonomy" id="631"/>
    <lineage>
        <taxon>Bacteria</taxon>
        <taxon>Pseudomonadati</taxon>
        <taxon>Pseudomonadota</taxon>
        <taxon>Gammaproteobacteria</taxon>
        <taxon>Enterobacterales</taxon>
        <taxon>Yersiniaceae</taxon>
        <taxon>Yersinia</taxon>
    </lineage>
</organism>
<name>A0A0T9M1V7_YERIN</name>
<dbReference type="OrthoDB" id="6480848at2"/>
<comment type="subcellular location">
    <subcellularLocation>
        <location evidence="1">Cytoplasm</location>
    </subcellularLocation>
</comment>
<dbReference type="NCBIfam" id="TIGR02499">
    <property type="entry name" value="HrpE_YscL_not"/>
    <property type="match status" value="1"/>
</dbReference>
<dbReference type="InterPro" id="IPR009335">
    <property type="entry name" value="T3SS_HrpE/ATPase_suE"/>
</dbReference>
<dbReference type="Proteomes" id="UP000038750">
    <property type="component" value="Unassembled WGS sequence"/>
</dbReference>
<dbReference type="GeneID" id="58049239"/>
<dbReference type="Pfam" id="PF06188">
    <property type="entry name" value="HrpE"/>
    <property type="match status" value="1"/>
</dbReference>
<evidence type="ECO:0000256" key="4">
    <source>
        <dbReference type="ARBA" id="ARBA00022927"/>
    </source>
</evidence>
<dbReference type="EMBL" id="CP046294">
    <property type="protein sequence ID" value="QGR69000.1"/>
    <property type="molecule type" value="Genomic_DNA"/>
</dbReference>
<evidence type="ECO:0000256" key="1">
    <source>
        <dbReference type="ARBA" id="ARBA00004496"/>
    </source>
</evidence>
<comment type="similarity">
    <text evidence="5">Belongs to the SctL stator family.</text>
</comment>
<evidence type="ECO:0000313" key="7">
    <source>
        <dbReference type="EMBL" id="QGR69000.1"/>
    </source>
</evidence>
<dbReference type="AlphaFoldDB" id="A0A0T9M1V7"/>
<evidence type="ECO:0000313" key="8">
    <source>
        <dbReference type="Proteomes" id="UP000038750"/>
    </source>
</evidence>
<dbReference type="Proteomes" id="UP000424966">
    <property type="component" value="Chromosome"/>
</dbReference>
<proteinExistence type="inferred from homology"/>
<keyword evidence="4" id="KW-0653">Protein transport</keyword>
<accession>A0A0T9M1V7</accession>
<keyword evidence="3" id="KW-0963">Cytoplasm</keyword>
<sequence>MNPFHLRIEKFDYSLPAGRVIAAVQLQEMAQSRDILSAAREQAAKIVQAAQDESRVLLAQAQQQADMLMVQVRSQTEAEVLAQHVGWLVAAEQLEAALITQSRQHILAAITAVVTAWAGQQSVEQILIHRLGAQVEQMAHGEKLLLQVHPQHLPAVTAALGERVQCVGDESMPEDAACLGSPMLQVSLSLRSHLAQLILWLQEPAHD</sequence>
<reference evidence="7 9" key="2">
    <citation type="submission" date="2019-11" db="EMBL/GenBank/DDBJ databases">
        <title>FDA dAtabase for Regulatory Grade micrObial Sequences (FDA-ARGOS): Supporting development and validation of Infectious Disease Dx tests.</title>
        <authorList>
            <person name="Patel R."/>
            <person name="Rucinski S."/>
            <person name="Tallon L."/>
            <person name="Sadzewicz L."/>
            <person name="Vavikolanu K."/>
            <person name="Mehta A."/>
            <person name="Aluvathingal J."/>
            <person name="Nadendla S."/>
            <person name="Nandy P."/>
            <person name="Geyer C."/>
            <person name="Yan Y."/>
            <person name="Sichtig H."/>
        </authorList>
    </citation>
    <scope>NUCLEOTIDE SEQUENCE [LARGE SCALE GENOMIC DNA]</scope>
    <source>
        <strain evidence="7 9">FDAARGOS_729</strain>
    </source>
</reference>
<reference evidence="6 8" key="1">
    <citation type="submission" date="2015-03" db="EMBL/GenBank/DDBJ databases">
        <authorList>
            <person name="Murphy D."/>
        </authorList>
    </citation>
    <scope>NUCLEOTIDE SEQUENCE [LARGE SCALE GENOMIC DNA]</scope>
    <source>
        <strain evidence="6 8">BR165/97</strain>
    </source>
</reference>
<dbReference type="InterPro" id="IPR012842">
    <property type="entry name" value="T3SS_SctL/SctL2"/>
</dbReference>
<keyword evidence="9" id="KW-1185">Reference proteome</keyword>
<dbReference type="RefSeq" id="WP_032906803.1">
    <property type="nucleotide sequence ID" value="NZ_CABHXO010000124.1"/>
</dbReference>
<dbReference type="STRING" id="631.CH53_1416"/>
<dbReference type="EMBL" id="CPZJ01000004">
    <property type="protein sequence ID" value="CNF50270.1"/>
    <property type="molecule type" value="Genomic_DNA"/>
</dbReference>
<gene>
    <name evidence="6" type="ORF">ERS008530_01375</name>
    <name evidence="7" type="ORF">FOC37_00565</name>
</gene>
<keyword evidence="2" id="KW-0813">Transport</keyword>
<dbReference type="GO" id="GO:0005737">
    <property type="term" value="C:cytoplasm"/>
    <property type="evidence" value="ECO:0007669"/>
    <property type="project" value="UniProtKB-SubCell"/>
</dbReference>
<dbReference type="GO" id="GO:0030254">
    <property type="term" value="P:protein secretion by the type III secretion system"/>
    <property type="evidence" value="ECO:0007669"/>
    <property type="project" value="InterPro"/>
</dbReference>
<evidence type="ECO:0000256" key="2">
    <source>
        <dbReference type="ARBA" id="ARBA00022448"/>
    </source>
</evidence>
<dbReference type="eggNOG" id="COG1317">
    <property type="taxonomic scope" value="Bacteria"/>
</dbReference>
<evidence type="ECO:0000313" key="6">
    <source>
        <dbReference type="EMBL" id="CNF50270.1"/>
    </source>
</evidence>
<protein>
    <submittedName>
        <fullName evidence="7">HrpE/YscL family type III secretion apparatus protein</fullName>
    </submittedName>
    <submittedName>
        <fullName evidence="6">Type III secretion apparatus protein, HrpE/YscL family</fullName>
    </submittedName>
</protein>
<evidence type="ECO:0000256" key="5">
    <source>
        <dbReference type="ARBA" id="ARBA00024335"/>
    </source>
</evidence>
<evidence type="ECO:0000313" key="9">
    <source>
        <dbReference type="Proteomes" id="UP000424966"/>
    </source>
</evidence>
<evidence type="ECO:0000256" key="3">
    <source>
        <dbReference type="ARBA" id="ARBA00022490"/>
    </source>
</evidence>